<protein>
    <submittedName>
        <fullName evidence="1">Phosphohistidine phosphatase</fullName>
    </submittedName>
</protein>
<dbReference type="EMBL" id="FNJC01000003">
    <property type="protein sequence ID" value="SDP25525.1"/>
    <property type="molecule type" value="Genomic_DNA"/>
</dbReference>
<keyword evidence="2" id="KW-1185">Reference proteome</keyword>
<reference evidence="1 2" key="1">
    <citation type="submission" date="2016-10" db="EMBL/GenBank/DDBJ databases">
        <authorList>
            <person name="Varghese N."/>
            <person name="Submissions S."/>
        </authorList>
    </citation>
    <scope>NUCLEOTIDE SEQUENCE [LARGE SCALE GENOMIC DNA]</scope>
    <source>
        <strain evidence="1 2">CGMCC 1.6497</strain>
    </source>
</reference>
<dbReference type="Gene3D" id="3.40.50.1240">
    <property type="entry name" value="Phosphoglycerate mutase-like"/>
    <property type="match status" value="1"/>
</dbReference>
<organism evidence="1 2">
    <name type="scientific">Filomicrobium insigne</name>
    <dbReference type="NCBI Taxonomy" id="418854"/>
    <lineage>
        <taxon>Bacteria</taxon>
        <taxon>Pseudomonadati</taxon>
        <taxon>Pseudomonadota</taxon>
        <taxon>Alphaproteobacteria</taxon>
        <taxon>Hyphomicrobiales</taxon>
        <taxon>Hyphomicrobiaceae</taxon>
        <taxon>Filomicrobium</taxon>
    </lineage>
</organism>
<dbReference type="InterPro" id="IPR013078">
    <property type="entry name" value="His_Pase_superF_clade-1"/>
</dbReference>
<dbReference type="Proteomes" id="UP000198795">
    <property type="component" value="Unassembled WGS sequence"/>
</dbReference>
<name>A0A1H0R7X0_9HYPH</name>
<proteinExistence type="predicted"/>
<dbReference type="Pfam" id="PF00300">
    <property type="entry name" value="His_Phos_1"/>
    <property type="match status" value="1"/>
</dbReference>
<dbReference type="PANTHER" id="PTHR47623">
    <property type="entry name" value="OS09G0287300 PROTEIN"/>
    <property type="match status" value="1"/>
</dbReference>
<dbReference type="InterPro" id="IPR029033">
    <property type="entry name" value="His_PPase_superfam"/>
</dbReference>
<dbReference type="SUPFAM" id="SSF53254">
    <property type="entry name" value="Phosphoglycerate mutase-like"/>
    <property type="match status" value="1"/>
</dbReference>
<comment type="caution">
    <text evidence="1">The sequence shown here is derived from an EMBL/GenBank/DDBJ whole genome shotgun (WGS) entry which is preliminary data.</text>
</comment>
<evidence type="ECO:0000313" key="1">
    <source>
        <dbReference type="EMBL" id="SDP25525.1"/>
    </source>
</evidence>
<sequence>MADCSGDRHMLTLSLLRHAKSSWDEPDLPDHERTLSKRGTKAATEIGRYIERNEGRPELILSSDSVRTRATVSLVLAELSGNPPEVVFDEGLYLALPAMILERLRKVKGGQKHVMVVGHNPGLHALALSLTGSGDRKAIQKMAMKFPTAGLAVITFDADDWNAIKPAAGTLKDFIIPRELA</sequence>
<gene>
    <name evidence="1" type="ORF">SAMN04488061_2641</name>
</gene>
<dbReference type="CDD" id="cd07067">
    <property type="entry name" value="HP_PGM_like"/>
    <property type="match status" value="1"/>
</dbReference>
<dbReference type="PANTHER" id="PTHR47623:SF1">
    <property type="entry name" value="OS09G0287300 PROTEIN"/>
    <property type="match status" value="1"/>
</dbReference>
<accession>A0A1H0R7X0</accession>
<evidence type="ECO:0000313" key="2">
    <source>
        <dbReference type="Proteomes" id="UP000198795"/>
    </source>
</evidence>